<accession>A0A4Y2CTP3</accession>
<dbReference type="EMBL" id="BGPR01000240">
    <property type="protein sequence ID" value="GBM07234.1"/>
    <property type="molecule type" value="Genomic_DNA"/>
</dbReference>
<evidence type="ECO:0000313" key="2">
    <source>
        <dbReference type="EMBL" id="GBM07234.1"/>
    </source>
</evidence>
<name>A0A4Y2CTP3_ARAVE</name>
<dbReference type="CDD" id="cd09276">
    <property type="entry name" value="Rnase_HI_RT_non_LTR"/>
    <property type="match status" value="1"/>
</dbReference>
<dbReference type="PROSITE" id="PS50879">
    <property type="entry name" value="RNASE_H_1"/>
    <property type="match status" value="1"/>
</dbReference>
<dbReference type="GO" id="GO:0004523">
    <property type="term" value="F:RNA-DNA hybrid ribonuclease activity"/>
    <property type="evidence" value="ECO:0007669"/>
    <property type="project" value="InterPro"/>
</dbReference>
<organism evidence="2 3">
    <name type="scientific">Araneus ventricosus</name>
    <name type="common">Orbweaver spider</name>
    <name type="synonym">Epeira ventricosa</name>
    <dbReference type="NCBI Taxonomy" id="182803"/>
    <lineage>
        <taxon>Eukaryota</taxon>
        <taxon>Metazoa</taxon>
        <taxon>Ecdysozoa</taxon>
        <taxon>Arthropoda</taxon>
        <taxon>Chelicerata</taxon>
        <taxon>Arachnida</taxon>
        <taxon>Araneae</taxon>
        <taxon>Araneomorphae</taxon>
        <taxon>Entelegynae</taxon>
        <taxon>Araneoidea</taxon>
        <taxon>Araneidae</taxon>
        <taxon>Araneus</taxon>
    </lineage>
</organism>
<keyword evidence="3" id="KW-1185">Reference proteome</keyword>
<sequence>MEDEVNTHSWSAKLRDENTVFQAELLALKEAIHIISHLPIKILTDNKASIQASSNPKTHNATARQFFKTILEYPQIELQCIKTHAGYLGNETADQLAKEAEESDMSPLIIKLPQCHLKNVLRAMMMNAWQKNWDEGKTGRKVHDILPKVSLSPSNWGAAEVLFFTGHGPFQYYPKRFHLYHTSNCICGQESTPIQCATDCILTTSWHMIKLVHILIKNGTEA</sequence>
<feature type="domain" description="RNase H type-1" evidence="1">
    <location>
        <begin position="1"/>
        <end position="102"/>
    </location>
</feature>
<protein>
    <recommendedName>
        <fullName evidence="1">RNase H type-1 domain-containing protein</fullName>
    </recommendedName>
</protein>
<dbReference type="InterPro" id="IPR002156">
    <property type="entry name" value="RNaseH_domain"/>
</dbReference>
<dbReference type="Proteomes" id="UP000499080">
    <property type="component" value="Unassembled WGS sequence"/>
</dbReference>
<dbReference type="Pfam" id="PF00075">
    <property type="entry name" value="RNase_H"/>
    <property type="match status" value="1"/>
</dbReference>
<dbReference type="GO" id="GO:0003676">
    <property type="term" value="F:nucleic acid binding"/>
    <property type="evidence" value="ECO:0007669"/>
    <property type="project" value="InterPro"/>
</dbReference>
<evidence type="ECO:0000313" key="3">
    <source>
        <dbReference type="Proteomes" id="UP000499080"/>
    </source>
</evidence>
<gene>
    <name evidence="2" type="ORF">AVEN_25490_1</name>
</gene>
<dbReference type="SUPFAM" id="SSF53098">
    <property type="entry name" value="Ribonuclease H-like"/>
    <property type="match status" value="1"/>
</dbReference>
<proteinExistence type="predicted"/>
<dbReference type="InterPro" id="IPR012337">
    <property type="entry name" value="RNaseH-like_sf"/>
</dbReference>
<dbReference type="InterPro" id="IPR036397">
    <property type="entry name" value="RNaseH_sf"/>
</dbReference>
<reference evidence="2 3" key="1">
    <citation type="journal article" date="2019" name="Sci. Rep.">
        <title>Orb-weaving spider Araneus ventricosus genome elucidates the spidroin gene catalogue.</title>
        <authorList>
            <person name="Kono N."/>
            <person name="Nakamura H."/>
            <person name="Ohtoshi R."/>
            <person name="Moran D.A.P."/>
            <person name="Shinohara A."/>
            <person name="Yoshida Y."/>
            <person name="Fujiwara M."/>
            <person name="Mori M."/>
            <person name="Tomita M."/>
            <person name="Arakawa K."/>
        </authorList>
    </citation>
    <scope>NUCLEOTIDE SEQUENCE [LARGE SCALE GENOMIC DNA]</scope>
</reference>
<dbReference type="AlphaFoldDB" id="A0A4Y2CTP3"/>
<comment type="caution">
    <text evidence="2">The sequence shown here is derived from an EMBL/GenBank/DDBJ whole genome shotgun (WGS) entry which is preliminary data.</text>
</comment>
<dbReference type="Gene3D" id="3.30.420.10">
    <property type="entry name" value="Ribonuclease H-like superfamily/Ribonuclease H"/>
    <property type="match status" value="1"/>
</dbReference>
<evidence type="ECO:0000259" key="1">
    <source>
        <dbReference type="PROSITE" id="PS50879"/>
    </source>
</evidence>